<name>A0A6J3BVQ4_GALME</name>
<dbReference type="AlphaFoldDB" id="A0A6J3BVQ4"/>
<organism evidence="1 2">
    <name type="scientific">Galleria mellonella</name>
    <name type="common">Greater wax moth</name>
    <dbReference type="NCBI Taxonomy" id="7137"/>
    <lineage>
        <taxon>Eukaryota</taxon>
        <taxon>Metazoa</taxon>
        <taxon>Ecdysozoa</taxon>
        <taxon>Arthropoda</taxon>
        <taxon>Hexapoda</taxon>
        <taxon>Insecta</taxon>
        <taxon>Pterygota</taxon>
        <taxon>Neoptera</taxon>
        <taxon>Endopterygota</taxon>
        <taxon>Lepidoptera</taxon>
        <taxon>Glossata</taxon>
        <taxon>Ditrysia</taxon>
        <taxon>Pyraloidea</taxon>
        <taxon>Pyralidae</taxon>
        <taxon>Galleriinae</taxon>
        <taxon>Galleria</taxon>
    </lineage>
</organism>
<evidence type="ECO:0000313" key="2">
    <source>
        <dbReference type="RefSeq" id="XP_031763830.2"/>
    </source>
</evidence>
<gene>
    <name evidence="2" type="primary">LOC113516727</name>
</gene>
<dbReference type="Proteomes" id="UP001652740">
    <property type="component" value="Unplaced"/>
</dbReference>
<protein>
    <submittedName>
        <fullName evidence="2">Uncharacterized protein LOC113516727 isoform X2</fullName>
    </submittedName>
</protein>
<accession>A0A6J3BVQ4</accession>
<sequence>MNIIITTFNNPFSFFCLAENDSKNITSLQYKVTGNALINKSQVVDASHGQYVAVMWKDKWVRGIVSLKSHFLIWLIDYGIYLRPNEKTVYINLPMEYKKLPTKVFEASIHGVVPLDKVLGDLYIETKERRIFNIIEELELWPVFLEKNKEVYIENLSNYYISRRQHRACLLKPDILNLATINLTTTLLEYNTICAKAVPLEISLECESQQEDGSTIVGFDINKKEKYKLTPDEIEKYSNMYITISGQEYNVLNILLNKIKDLIICERYKDYDKKSVGRGVGSRRLNF</sequence>
<reference evidence="2" key="1">
    <citation type="submission" date="2025-08" db="UniProtKB">
        <authorList>
            <consortium name="RefSeq"/>
        </authorList>
    </citation>
    <scope>IDENTIFICATION</scope>
    <source>
        <tissue evidence="2">Whole larvae</tissue>
    </source>
</reference>
<dbReference type="SUPFAM" id="SSF63748">
    <property type="entry name" value="Tudor/PWWP/MBT"/>
    <property type="match status" value="1"/>
</dbReference>
<dbReference type="GeneID" id="113516727"/>
<keyword evidence="1" id="KW-1185">Reference proteome</keyword>
<proteinExistence type="predicted"/>
<dbReference type="RefSeq" id="XP_031763830.2">
    <property type="nucleotide sequence ID" value="XM_031907970.2"/>
</dbReference>
<evidence type="ECO:0000313" key="1">
    <source>
        <dbReference type="Proteomes" id="UP001652740"/>
    </source>
</evidence>